<dbReference type="Pfam" id="PF00646">
    <property type="entry name" value="F-box"/>
    <property type="match status" value="1"/>
</dbReference>
<dbReference type="OMA" id="YWFTLRP"/>
<feature type="non-terminal residue" evidence="2">
    <location>
        <position position="256"/>
    </location>
</feature>
<accession>V4NU41</accession>
<evidence type="ECO:0000259" key="1">
    <source>
        <dbReference type="SMART" id="SM00256"/>
    </source>
</evidence>
<proteinExistence type="predicted"/>
<sequence length="256" mass="29022">MSPPLKKIRRLSSFIGSKPPREDNYDPSSPSLLSLPDEIVLQCLLRLPKIYDRNLSCVSKTLRSLVRSPELHRLRSLLPKDSTYVSFLNGDLFTLRPIQETKTKTEYRLIPIRFPSHPFRYHSTPVAVGSEIFFVGGSSKPSSDLWILDTCSRELTQGPSMKVARIGQAVVEVINGKIYVIGGCLNKIQVEVFDPKMRSWKVAESPIERIYSGLTKRISASLDWKVYSVDTGRINVYNARECGRLETMQMASDVVW</sequence>
<dbReference type="OrthoDB" id="45365at2759"/>
<dbReference type="eggNOG" id="KOG1072">
    <property type="taxonomic scope" value="Eukaryota"/>
</dbReference>
<dbReference type="KEGG" id="eus:EUTSA_v10002193mg"/>
<dbReference type="Proteomes" id="UP000030689">
    <property type="component" value="Unassembled WGS sequence"/>
</dbReference>
<dbReference type="Pfam" id="PF25210">
    <property type="entry name" value="Kelch_FKB95"/>
    <property type="match status" value="1"/>
</dbReference>
<evidence type="ECO:0000313" key="2">
    <source>
        <dbReference type="EMBL" id="ESQ50251.1"/>
    </source>
</evidence>
<dbReference type="AlphaFoldDB" id="V4NU41"/>
<dbReference type="CDD" id="cd22152">
    <property type="entry name" value="F-box_AtAFR-like"/>
    <property type="match status" value="1"/>
</dbReference>
<dbReference type="InterPro" id="IPR050354">
    <property type="entry name" value="F-box/kelch-repeat_ARATH"/>
</dbReference>
<evidence type="ECO:0000313" key="3">
    <source>
        <dbReference type="Proteomes" id="UP000030689"/>
    </source>
</evidence>
<dbReference type="SUPFAM" id="SSF81383">
    <property type="entry name" value="F-box domain"/>
    <property type="match status" value="1"/>
</dbReference>
<feature type="domain" description="F-box" evidence="1">
    <location>
        <begin position="35"/>
        <end position="75"/>
    </location>
</feature>
<dbReference type="InterPro" id="IPR057499">
    <property type="entry name" value="Kelch_FKB95"/>
</dbReference>
<keyword evidence="3" id="KW-1185">Reference proteome</keyword>
<dbReference type="InterPro" id="IPR015915">
    <property type="entry name" value="Kelch-typ_b-propeller"/>
</dbReference>
<dbReference type="PANTHER" id="PTHR24414">
    <property type="entry name" value="F-BOX/KELCH-REPEAT PROTEIN SKIP4"/>
    <property type="match status" value="1"/>
</dbReference>
<dbReference type="SMART" id="SM00256">
    <property type="entry name" value="FBOX"/>
    <property type="match status" value="1"/>
</dbReference>
<dbReference type="PANTHER" id="PTHR24414:SF143">
    <property type="entry name" value="F-BOX DOMAIN-CONTAINING PROTEIN"/>
    <property type="match status" value="1"/>
</dbReference>
<dbReference type="InterPro" id="IPR036047">
    <property type="entry name" value="F-box-like_dom_sf"/>
</dbReference>
<protein>
    <recommendedName>
        <fullName evidence="1">F-box domain-containing protein</fullName>
    </recommendedName>
</protein>
<organism evidence="2 3">
    <name type="scientific">Eutrema salsugineum</name>
    <name type="common">Saltwater cress</name>
    <name type="synonym">Sisymbrium salsugineum</name>
    <dbReference type="NCBI Taxonomy" id="72664"/>
    <lineage>
        <taxon>Eukaryota</taxon>
        <taxon>Viridiplantae</taxon>
        <taxon>Streptophyta</taxon>
        <taxon>Embryophyta</taxon>
        <taxon>Tracheophyta</taxon>
        <taxon>Spermatophyta</taxon>
        <taxon>Magnoliopsida</taxon>
        <taxon>eudicotyledons</taxon>
        <taxon>Gunneridae</taxon>
        <taxon>Pentapetalae</taxon>
        <taxon>rosids</taxon>
        <taxon>malvids</taxon>
        <taxon>Brassicales</taxon>
        <taxon>Brassicaceae</taxon>
        <taxon>Eutremeae</taxon>
        <taxon>Eutrema</taxon>
    </lineage>
</organism>
<dbReference type="EMBL" id="KI517398">
    <property type="protein sequence ID" value="ESQ50251.1"/>
    <property type="molecule type" value="Genomic_DNA"/>
</dbReference>
<dbReference type="InterPro" id="IPR001810">
    <property type="entry name" value="F-box_dom"/>
</dbReference>
<gene>
    <name evidence="2" type="ORF">EUTSA_v10002193mg</name>
</gene>
<dbReference type="SUPFAM" id="SSF117281">
    <property type="entry name" value="Kelch motif"/>
    <property type="match status" value="1"/>
</dbReference>
<dbReference type="Gramene" id="ESQ50251">
    <property type="protein sequence ID" value="ESQ50251"/>
    <property type="gene ID" value="EUTSA_v10002193mg"/>
</dbReference>
<name>V4NU41_EUTSA</name>
<reference evidence="2 3" key="1">
    <citation type="journal article" date="2013" name="Front. Plant Sci.">
        <title>The Reference Genome of the Halophytic Plant Eutrema salsugineum.</title>
        <authorList>
            <person name="Yang R."/>
            <person name="Jarvis D.E."/>
            <person name="Chen H."/>
            <person name="Beilstein M.A."/>
            <person name="Grimwood J."/>
            <person name="Jenkins J."/>
            <person name="Shu S."/>
            <person name="Prochnik S."/>
            <person name="Xin M."/>
            <person name="Ma C."/>
            <person name="Schmutz J."/>
            <person name="Wing R.A."/>
            <person name="Mitchell-Olds T."/>
            <person name="Schumaker K.S."/>
            <person name="Wang X."/>
        </authorList>
    </citation>
    <scope>NUCLEOTIDE SEQUENCE [LARGE SCALE GENOMIC DNA]</scope>
</reference>
<dbReference type="Gene3D" id="2.120.10.80">
    <property type="entry name" value="Kelch-type beta propeller"/>
    <property type="match status" value="1"/>
</dbReference>